<accession>U1WNW3</accession>
<name>U1WNW3_ANEAE</name>
<dbReference type="AlphaFoldDB" id="U1WNW3"/>
<dbReference type="HOGENOM" id="CLU_2731186_0_0_9"/>
<comment type="caution">
    <text evidence="1">The sequence shown here is derived from an EMBL/GenBank/DDBJ whole genome shotgun (WGS) entry which is preliminary data.</text>
</comment>
<organism evidence="1 2">
    <name type="scientific">Aneurinibacillus aneurinilyticus ATCC 12856</name>
    <dbReference type="NCBI Taxonomy" id="649747"/>
    <lineage>
        <taxon>Bacteria</taxon>
        <taxon>Bacillati</taxon>
        <taxon>Bacillota</taxon>
        <taxon>Bacilli</taxon>
        <taxon>Bacillales</taxon>
        <taxon>Paenibacillaceae</taxon>
        <taxon>Aneurinibacillus group</taxon>
        <taxon>Aneurinibacillus</taxon>
    </lineage>
</organism>
<evidence type="ECO:0000313" key="2">
    <source>
        <dbReference type="Proteomes" id="UP000016511"/>
    </source>
</evidence>
<dbReference type="STRING" id="649747.HMPREF0083_01615"/>
<dbReference type="PATRIC" id="fig|649747.3.peg.1462"/>
<proteinExistence type="predicted"/>
<dbReference type="EMBL" id="AWSJ01000110">
    <property type="protein sequence ID" value="ERI10269.1"/>
    <property type="molecule type" value="Genomic_DNA"/>
</dbReference>
<protein>
    <submittedName>
        <fullName evidence="1">Uncharacterized protein</fullName>
    </submittedName>
</protein>
<sequence length="71" mass="8141">MEVGKEHMGNEKIVVLMPLSGSILWETYGESFGYLQIPSSLKVPLNEVEVRKEWIAETERGVLYLQRECAE</sequence>
<dbReference type="Proteomes" id="UP000016511">
    <property type="component" value="Unassembled WGS sequence"/>
</dbReference>
<reference evidence="1 2" key="1">
    <citation type="submission" date="2013-08" db="EMBL/GenBank/DDBJ databases">
        <authorList>
            <person name="Weinstock G."/>
            <person name="Sodergren E."/>
            <person name="Wylie T."/>
            <person name="Fulton L."/>
            <person name="Fulton R."/>
            <person name="Fronick C."/>
            <person name="O'Laughlin M."/>
            <person name="Godfrey J."/>
            <person name="Miner T."/>
            <person name="Herter B."/>
            <person name="Appelbaum E."/>
            <person name="Cordes M."/>
            <person name="Lek S."/>
            <person name="Wollam A."/>
            <person name="Pepin K.H."/>
            <person name="Palsikar V.B."/>
            <person name="Mitreva M."/>
            <person name="Wilson R.K."/>
        </authorList>
    </citation>
    <scope>NUCLEOTIDE SEQUENCE [LARGE SCALE GENOMIC DNA]</scope>
    <source>
        <strain evidence="1 2">ATCC 12856</strain>
    </source>
</reference>
<keyword evidence="2" id="KW-1185">Reference proteome</keyword>
<evidence type="ECO:0000313" key="1">
    <source>
        <dbReference type="EMBL" id="ERI10269.1"/>
    </source>
</evidence>
<gene>
    <name evidence="1" type="ORF">HMPREF0083_01615</name>
</gene>